<comment type="subunit">
    <text evidence="5 10">Heterodimer of LeuC and LeuD.</text>
</comment>
<evidence type="ECO:0000256" key="6">
    <source>
        <dbReference type="ARBA" id="ARBA00022430"/>
    </source>
</evidence>
<dbReference type="HAMAP" id="MF_01031">
    <property type="entry name" value="LeuD_type1"/>
    <property type="match status" value="1"/>
</dbReference>
<comment type="similarity">
    <text evidence="4 10">Belongs to the LeuD family. LeuD type 1 subfamily.</text>
</comment>
<evidence type="ECO:0000256" key="2">
    <source>
        <dbReference type="ARBA" id="ARBA00002695"/>
    </source>
</evidence>
<organism evidence="12 13">
    <name type="scientific">Candidatus Tachikawaea gelatinosa</name>
    <dbReference type="NCBI Taxonomy" id="1410383"/>
    <lineage>
        <taxon>Bacteria</taxon>
        <taxon>Pseudomonadati</taxon>
        <taxon>Pseudomonadota</taxon>
        <taxon>Gammaproteobacteria</taxon>
        <taxon>Enterobacterales</taxon>
        <taxon>Enterobacteriaceae</taxon>
        <taxon>Candidatus Tachikawaea</taxon>
    </lineage>
</organism>
<comment type="catalytic activity">
    <reaction evidence="1 10">
        <text>(2R,3S)-3-isopropylmalate = (2S)-2-isopropylmalate</text>
        <dbReference type="Rhea" id="RHEA:32287"/>
        <dbReference type="ChEBI" id="CHEBI:1178"/>
        <dbReference type="ChEBI" id="CHEBI:35121"/>
        <dbReference type="EC" id="4.2.1.33"/>
    </reaction>
</comment>
<evidence type="ECO:0000256" key="4">
    <source>
        <dbReference type="ARBA" id="ARBA00009845"/>
    </source>
</evidence>
<dbReference type="UniPathway" id="UPA00048">
    <property type="reaction ID" value="UER00071"/>
</dbReference>
<evidence type="ECO:0000313" key="13">
    <source>
        <dbReference type="Proteomes" id="UP000031627"/>
    </source>
</evidence>
<name>A0A090AJ59_9ENTR</name>
<dbReference type="PANTHER" id="PTHR43345">
    <property type="entry name" value="3-ISOPROPYLMALATE DEHYDRATASE SMALL SUBUNIT 2-RELATED-RELATED"/>
    <property type="match status" value="1"/>
</dbReference>
<dbReference type="InterPro" id="IPR015928">
    <property type="entry name" value="Aconitase/3IPM_dehydase_swvl"/>
</dbReference>
<reference evidence="13" key="1">
    <citation type="submission" date="2013-11" db="EMBL/GenBank/DDBJ databases">
        <title>Symbiont-containing voluminous jelly as an extraordinary maternal gift for overwintering insect nymphs.</title>
        <authorList>
            <person name="Kaiwa N."/>
            <person name="Hosokawa T."/>
            <person name="Nikoh N."/>
            <person name="Meng X.Y."/>
            <person name="Tanahashi M."/>
            <person name="Moriyama M."/>
            <person name="Maeda T."/>
            <person name="Yamaguchi K."/>
            <person name="Shigenobu S."/>
            <person name="Ito M."/>
            <person name="Fukatsu T."/>
        </authorList>
    </citation>
    <scope>NUCLEOTIDE SEQUENCE [LARGE SCALE GENOMIC DNA]</scope>
    <source>
        <strain evidence="13">UwTKB</strain>
    </source>
</reference>
<keyword evidence="6 10" id="KW-0432">Leucine biosynthesis</keyword>
<dbReference type="KEGG" id="sbw:TGUWTKB_2290"/>
<dbReference type="GO" id="GO:0009316">
    <property type="term" value="C:3-isopropylmalate dehydratase complex"/>
    <property type="evidence" value="ECO:0007669"/>
    <property type="project" value="InterPro"/>
</dbReference>
<gene>
    <name evidence="10 12" type="primary">leuD</name>
    <name evidence="12" type="ORF">TGUWTKB_2290</name>
</gene>
<dbReference type="STRING" id="1410383.TGUWTKB_2290"/>
<dbReference type="EMBL" id="AP014521">
    <property type="protein sequence ID" value="BAP58473.1"/>
    <property type="molecule type" value="Genomic_DNA"/>
</dbReference>
<sequence>MNNKKITYTGTVVPFDISNIDTDIIIPKQFLKKITRCGFGDYLFYNWRYVANKNKIINDDFILNKPKYKKSSILLTRENFGCGSSREHAVWALIDFGFKVVIASSFSDIFYTNSLKNYLLPIKLTTEEINECFKILNNTKDVLTCIVNLKNQTLNFHNKIYNFTLDSFYLYCIINNIDEIDITLKDQEMIKKYEKNCFDFSLKKYLKY</sequence>
<dbReference type="Gene3D" id="3.20.19.10">
    <property type="entry name" value="Aconitase, domain 4"/>
    <property type="match status" value="1"/>
</dbReference>
<comment type="pathway">
    <text evidence="3 10">Amino-acid biosynthesis; L-leucine biosynthesis; L-leucine from 3-methyl-2-oxobutanoate: step 2/4.</text>
</comment>
<evidence type="ECO:0000256" key="9">
    <source>
        <dbReference type="ARBA" id="ARBA00023304"/>
    </source>
</evidence>
<evidence type="ECO:0000256" key="7">
    <source>
        <dbReference type="ARBA" id="ARBA00022605"/>
    </source>
</evidence>
<dbReference type="CDD" id="cd01577">
    <property type="entry name" value="IPMI_Swivel"/>
    <property type="match status" value="1"/>
</dbReference>
<evidence type="ECO:0000256" key="3">
    <source>
        <dbReference type="ARBA" id="ARBA00004729"/>
    </source>
</evidence>
<evidence type="ECO:0000256" key="8">
    <source>
        <dbReference type="ARBA" id="ARBA00023239"/>
    </source>
</evidence>
<dbReference type="InterPro" id="IPR050075">
    <property type="entry name" value="LeuD"/>
</dbReference>
<comment type="function">
    <text evidence="2 10">Catalyzes the isomerization between 2-isopropylmalate and 3-isopropylmalate, via the formation of 2-isopropylmaleate.</text>
</comment>
<dbReference type="GO" id="GO:0003861">
    <property type="term" value="F:3-isopropylmalate dehydratase activity"/>
    <property type="evidence" value="ECO:0007669"/>
    <property type="project" value="UniProtKB-UniRule"/>
</dbReference>
<dbReference type="Proteomes" id="UP000031627">
    <property type="component" value="Chromosome"/>
</dbReference>
<keyword evidence="7 10" id="KW-0028">Amino-acid biosynthesis</keyword>
<dbReference type="NCBIfam" id="TIGR00171">
    <property type="entry name" value="leuD"/>
    <property type="match status" value="1"/>
</dbReference>
<proteinExistence type="inferred from homology"/>
<evidence type="ECO:0000259" key="11">
    <source>
        <dbReference type="Pfam" id="PF00694"/>
    </source>
</evidence>
<reference evidence="12 13" key="2">
    <citation type="journal article" date="2014" name="Curr. Biol.">
        <title>Symbiont-Supplemented Maternal Investment Underpinning Host's Ecological Adaptation.</title>
        <authorList>
            <person name="Kaiwa N."/>
            <person name="Hosokawa T."/>
            <person name="Nikoh N."/>
            <person name="Tanahashi M."/>
            <person name="Moriyama M."/>
            <person name="Meng X.Y."/>
            <person name="Maeda T."/>
            <person name="Yamaguchi K."/>
            <person name="Shigenobu S."/>
            <person name="Ito M."/>
            <person name="Fukatsu T."/>
        </authorList>
    </citation>
    <scope>NUCLEOTIDE SEQUENCE [LARGE SCALE GENOMIC DNA]</scope>
    <source>
        <strain evidence="12 13">UwTKB</strain>
    </source>
</reference>
<evidence type="ECO:0000256" key="10">
    <source>
        <dbReference type="HAMAP-Rule" id="MF_01031"/>
    </source>
</evidence>
<dbReference type="SUPFAM" id="SSF52016">
    <property type="entry name" value="LeuD/IlvD-like"/>
    <property type="match status" value="1"/>
</dbReference>
<dbReference type="PANTHER" id="PTHR43345:SF5">
    <property type="entry name" value="3-ISOPROPYLMALATE DEHYDRATASE SMALL SUBUNIT"/>
    <property type="match status" value="1"/>
</dbReference>
<dbReference type="HOGENOM" id="CLU_081378_0_3_6"/>
<dbReference type="OrthoDB" id="9777465at2"/>
<dbReference type="InterPro" id="IPR033940">
    <property type="entry name" value="IPMI_Swivel"/>
</dbReference>
<keyword evidence="13" id="KW-1185">Reference proteome</keyword>
<feature type="domain" description="Aconitase A/isopropylmalate dehydratase small subunit swivel" evidence="11">
    <location>
        <begin position="5"/>
        <end position="126"/>
    </location>
</feature>
<dbReference type="RefSeq" id="WP_041062716.1">
    <property type="nucleotide sequence ID" value="NZ_AP014521.1"/>
</dbReference>
<dbReference type="GO" id="GO:0009098">
    <property type="term" value="P:L-leucine biosynthetic process"/>
    <property type="evidence" value="ECO:0007669"/>
    <property type="project" value="UniProtKB-UniRule"/>
</dbReference>
<accession>A0A090AJ59</accession>
<evidence type="ECO:0000313" key="12">
    <source>
        <dbReference type="EMBL" id="BAP58473.1"/>
    </source>
</evidence>
<dbReference type="InterPro" id="IPR004431">
    <property type="entry name" value="3-IsopropMal_deHydase_ssu"/>
</dbReference>
<evidence type="ECO:0000256" key="1">
    <source>
        <dbReference type="ARBA" id="ARBA00000491"/>
    </source>
</evidence>
<dbReference type="InterPro" id="IPR000573">
    <property type="entry name" value="AconitaseA/IPMdHydase_ssu_swvl"/>
</dbReference>
<dbReference type="AlphaFoldDB" id="A0A090AJ59"/>
<keyword evidence="8 10" id="KW-0456">Lyase</keyword>
<keyword evidence="9 10" id="KW-0100">Branched-chain amino acid biosynthesis</keyword>
<dbReference type="NCBIfam" id="NF002458">
    <property type="entry name" value="PRK01641.1"/>
    <property type="match status" value="1"/>
</dbReference>
<dbReference type="Pfam" id="PF00694">
    <property type="entry name" value="Aconitase_C"/>
    <property type="match status" value="1"/>
</dbReference>
<protein>
    <recommendedName>
        <fullName evidence="10">3-isopropylmalate dehydratase small subunit</fullName>
        <ecNumber evidence="10">4.2.1.33</ecNumber>
    </recommendedName>
    <alternativeName>
        <fullName evidence="10">Alpha-IPM isomerase</fullName>
        <shortName evidence="10">IPMI</shortName>
    </alternativeName>
    <alternativeName>
        <fullName evidence="10">Isopropylmalate isomerase</fullName>
    </alternativeName>
</protein>
<dbReference type="FunFam" id="3.20.19.10:FF:000003">
    <property type="entry name" value="3-isopropylmalate dehydratase small subunit"/>
    <property type="match status" value="1"/>
</dbReference>
<dbReference type="EC" id="4.2.1.33" evidence="10"/>
<evidence type="ECO:0000256" key="5">
    <source>
        <dbReference type="ARBA" id="ARBA00011271"/>
    </source>
</evidence>